<keyword evidence="3" id="KW-1185">Reference proteome</keyword>
<protein>
    <submittedName>
        <fullName evidence="2">Uncharacterized protein</fullName>
    </submittedName>
</protein>
<sequence length="76" mass="8854">MKAFAHHQVGLAHTGCQHPYPHLSVLWLWTLFIYYLKRIRTAVMRDDDSRVSHLTSSLGCRTAWRITDVYIELVNG</sequence>
<keyword evidence="1" id="KW-0812">Transmembrane</keyword>
<accession>A0ABN7Z3K0</accession>
<organism evidence="2 3">
    <name type="scientific">Cupriavidus pinatubonensis</name>
    <dbReference type="NCBI Taxonomy" id="248026"/>
    <lineage>
        <taxon>Bacteria</taxon>
        <taxon>Pseudomonadati</taxon>
        <taxon>Pseudomonadota</taxon>
        <taxon>Betaproteobacteria</taxon>
        <taxon>Burkholderiales</taxon>
        <taxon>Burkholderiaceae</taxon>
        <taxon>Cupriavidus</taxon>
    </lineage>
</organism>
<name>A0ABN7Z3K0_9BURK</name>
<comment type="caution">
    <text evidence="2">The sequence shown here is derived from an EMBL/GenBank/DDBJ whole genome shotgun (WGS) entry which is preliminary data.</text>
</comment>
<reference evidence="2 3" key="1">
    <citation type="submission" date="2021-08" db="EMBL/GenBank/DDBJ databases">
        <authorList>
            <person name="Peeters C."/>
        </authorList>
    </citation>
    <scope>NUCLEOTIDE SEQUENCE [LARGE SCALE GENOMIC DNA]</scope>
    <source>
        <strain evidence="2 3">LMG 23994</strain>
    </source>
</reference>
<keyword evidence="1" id="KW-0472">Membrane</keyword>
<proteinExistence type="predicted"/>
<feature type="transmembrane region" description="Helical" evidence="1">
    <location>
        <begin position="20"/>
        <end position="36"/>
    </location>
</feature>
<evidence type="ECO:0000256" key="1">
    <source>
        <dbReference type="SAM" id="Phobius"/>
    </source>
</evidence>
<evidence type="ECO:0000313" key="3">
    <source>
        <dbReference type="Proteomes" id="UP000701702"/>
    </source>
</evidence>
<dbReference type="Proteomes" id="UP000701702">
    <property type="component" value="Unassembled WGS sequence"/>
</dbReference>
<gene>
    <name evidence="2" type="ORF">LMG23994_04252</name>
</gene>
<dbReference type="EMBL" id="CAJZAF010000025">
    <property type="protein sequence ID" value="CAG9179778.1"/>
    <property type="molecule type" value="Genomic_DNA"/>
</dbReference>
<evidence type="ECO:0000313" key="2">
    <source>
        <dbReference type="EMBL" id="CAG9179778.1"/>
    </source>
</evidence>
<keyword evidence="1" id="KW-1133">Transmembrane helix</keyword>